<evidence type="ECO:0000313" key="3">
    <source>
        <dbReference type="Proteomes" id="UP000001735"/>
    </source>
</evidence>
<keyword evidence="1" id="KW-0812">Transmembrane</keyword>
<organism evidence="2 3">
    <name type="scientific">Helicobacter pylori (strain G27)</name>
    <dbReference type="NCBI Taxonomy" id="563041"/>
    <lineage>
        <taxon>Bacteria</taxon>
        <taxon>Pseudomonadati</taxon>
        <taxon>Campylobacterota</taxon>
        <taxon>Epsilonproteobacteria</taxon>
        <taxon>Campylobacterales</taxon>
        <taxon>Helicobacteraceae</taxon>
        <taxon>Helicobacter</taxon>
    </lineage>
</organism>
<proteinExistence type="predicted"/>
<feature type="transmembrane region" description="Helical" evidence="1">
    <location>
        <begin position="45"/>
        <end position="67"/>
    </location>
</feature>
<keyword evidence="1" id="KW-0472">Membrane</keyword>
<gene>
    <name evidence="2" type="ordered locus">HPG27_1331</name>
</gene>
<dbReference type="AlphaFoldDB" id="B5Z930"/>
<dbReference type="Proteomes" id="UP000001735">
    <property type="component" value="Chromosome"/>
</dbReference>
<keyword evidence="3" id="KW-1185">Reference proteome</keyword>
<protein>
    <submittedName>
        <fullName evidence="2">Uncharacterized protein</fullName>
    </submittedName>
</protein>
<evidence type="ECO:0000256" key="1">
    <source>
        <dbReference type="SAM" id="Phobius"/>
    </source>
</evidence>
<name>B5Z930_HELPG</name>
<dbReference type="EMBL" id="CP001173">
    <property type="protein sequence ID" value="ACI28079.1"/>
    <property type="molecule type" value="Genomic_DNA"/>
</dbReference>
<evidence type="ECO:0000313" key="2">
    <source>
        <dbReference type="EMBL" id="ACI28079.1"/>
    </source>
</evidence>
<keyword evidence="1" id="KW-1133">Transmembrane helix</keyword>
<dbReference type="HOGENOM" id="CLU_204523_0_0_7"/>
<accession>B5Z930</accession>
<sequence>MPRNVVRKFYSLKSYRFITKIFSLIVKNAFSVLDFYSFILLVLLFISFVSFVSFVFNFFSWGCYGVCI</sequence>
<dbReference type="KEGG" id="hpg:HPG27_1331"/>
<reference evidence="2 3" key="1">
    <citation type="journal article" date="2009" name="J. Bacteriol.">
        <title>The complete genome sequence of Helicobacter pylori strain G27.</title>
        <authorList>
            <person name="Baltrus D.A."/>
            <person name="Amieva M.R."/>
            <person name="Covacci A."/>
            <person name="Lowe T.M."/>
            <person name="Merrell D.S."/>
            <person name="Ottemann K.M."/>
            <person name="Stein M."/>
            <person name="Salama N.R."/>
            <person name="Guillemin K."/>
        </authorList>
    </citation>
    <scope>NUCLEOTIDE SEQUENCE [LARGE SCALE GENOMIC DNA]</scope>
    <source>
        <strain evidence="2 3">G27</strain>
    </source>
</reference>